<keyword evidence="23" id="KW-1185">Reference proteome</keyword>
<reference evidence="22 23" key="1">
    <citation type="submission" date="2019-10" db="EMBL/GenBank/DDBJ databases">
        <authorList>
            <person name="Karimi E."/>
        </authorList>
    </citation>
    <scope>NUCLEOTIDE SEQUENCE [LARGE SCALE GENOMIC DNA]</scope>
    <source>
        <strain evidence="22">Exiguobacterium sp. 9Y</strain>
    </source>
</reference>
<dbReference type="CDD" id="cd08195">
    <property type="entry name" value="DHQS"/>
    <property type="match status" value="1"/>
</dbReference>
<dbReference type="InterPro" id="IPR056179">
    <property type="entry name" value="DHQS_C"/>
</dbReference>
<evidence type="ECO:0000256" key="16">
    <source>
        <dbReference type="ARBA" id="ARBA00023239"/>
    </source>
</evidence>
<dbReference type="GO" id="GO:0046872">
    <property type="term" value="F:metal ion binding"/>
    <property type="evidence" value="ECO:0007669"/>
    <property type="project" value="UniProtKB-KW"/>
</dbReference>
<dbReference type="GO" id="GO:0008652">
    <property type="term" value="P:amino acid biosynthetic process"/>
    <property type="evidence" value="ECO:0007669"/>
    <property type="project" value="UniProtKB-KW"/>
</dbReference>
<dbReference type="Gene3D" id="1.20.1090.10">
    <property type="entry name" value="Dehydroquinate synthase-like - alpha domain"/>
    <property type="match status" value="1"/>
</dbReference>
<dbReference type="GO" id="GO:0000166">
    <property type="term" value="F:nucleotide binding"/>
    <property type="evidence" value="ECO:0007669"/>
    <property type="project" value="UniProtKB-KW"/>
</dbReference>
<dbReference type="Proteomes" id="UP000439752">
    <property type="component" value="Unassembled WGS sequence"/>
</dbReference>
<dbReference type="GO" id="GO:0003856">
    <property type="term" value="F:3-dehydroquinate synthase activity"/>
    <property type="evidence" value="ECO:0007669"/>
    <property type="project" value="UniProtKB-UniRule"/>
</dbReference>
<keyword evidence="19" id="KW-0472">Membrane</keyword>
<evidence type="ECO:0000313" key="23">
    <source>
        <dbReference type="Proteomes" id="UP000439752"/>
    </source>
</evidence>
<comment type="cofactor">
    <cofactor evidence="2 18">
        <name>NAD(+)</name>
        <dbReference type="ChEBI" id="CHEBI:57540"/>
    </cofactor>
</comment>
<comment type="catalytic activity">
    <reaction evidence="1 18">
        <text>7-phospho-2-dehydro-3-deoxy-D-arabino-heptonate = 3-dehydroquinate + phosphate</text>
        <dbReference type="Rhea" id="RHEA:21968"/>
        <dbReference type="ChEBI" id="CHEBI:32364"/>
        <dbReference type="ChEBI" id="CHEBI:43474"/>
        <dbReference type="ChEBI" id="CHEBI:58394"/>
        <dbReference type="EC" id="4.2.3.4"/>
    </reaction>
</comment>
<dbReference type="Pfam" id="PF24621">
    <property type="entry name" value="DHQS_C"/>
    <property type="match status" value="1"/>
</dbReference>
<keyword evidence="19" id="KW-0812">Transmembrane</keyword>
<name>A0A653IEA6_9BACL</name>
<comment type="subcellular location">
    <subcellularLocation>
        <location evidence="4 18">Cytoplasm</location>
    </subcellularLocation>
</comment>
<sequence>MTHLCIKTSRPYPVHIEPGALRHLAEVEEAQVADRFWIITDQTVSALHLETLIKHVTTLFPKTNWMTSTVVPGESSKSLETYADLLHEGIERGVSRRTVILAFGGGMIGDLAGFVAATILRGIPFIQIPTTLLAHDSSVGGKVGLNLSLGKNLVGAFYQPSAVLYDVSFLKTLPDREWRSGFFELLKHGLLAAEPFADQLMDLKLSDMKQLPLESWIAKGISVKQRIVEQDEQEQGIRAFLNYGHTFGHAVEYASERLAHGEAVGIGLVFAKMLEGQVVEANQLAQLLTRLGVELPKRQSFEVYFDYMKRDKKNNQSIRFVLAENGKFNLEEIPVGRLLSAYDMTVRCLKWD</sequence>
<dbReference type="GO" id="GO:0009073">
    <property type="term" value="P:aromatic amino acid family biosynthetic process"/>
    <property type="evidence" value="ECO:0007669"/>
    <property type="project" value="UniProtKB-KW"/>
</dbReference>
<feature type="binding site" evidence="18">
    <location>
        <position position="184"/>
    </location>
    <ligand>
        <name>Zn(2+)</name>
        <dbReference type="ChEBI" id="CHEBI:29105"/>
    </ligand>
</feature>
<evidence type="ECO:0000256" key="6">
    <source>
        <dbReference type="ARBA" id="ARBA00005412"/>
    </source>
</evidence>
<comment type="similarity">
    <text evidence="6 18">Belongs to the sugar phosphate cyclases superfamily. Dehydroquinate synthase family.</text>
</comment>
<comment type="cofactor">
    <cofactor evidence="18">
        <name>Co(2+)</name>
        <dbReference type="ChEBI" id="CHEBI:48828"/>
    </cofactor>
    <cofactor evidence="18">
        <name>Zn(2+)</name>
        <dbReference type="ChEBI" id="CHEBI:29105"/>
    </cofactor>
    <text evidence="18">Binds 1 divalent metal cation per subunit. Can use either Co(2+) or Zn(2+).</text>
</comment>
<dbReference type="UniPathway" id="UPA00053">
    <property type="reaction ID" value="UER00085"/>
</dbReference>
<evidence type="ECO:0000259" key="20">
    <source>
        <dbReference type="Pfam" id="PF01761"/>
    </source>
</evidence>
<feature type="domain" description="3-dehydroquinate synthase C-terminal" evidence="21">
    <location>
        <begin position="181"/>
        <end position="314"/>
    </location>
</feature>
<dbReference type="FunFam" id="3.40.50.1970:FF:000007">
    <property type="entry name" value="Pentafunctional AROM polypeptide"/>
    <property type="match status" value="1"/>
</dbReference>
<feature type="binding site" evidence="18">
    <location>
        <position position="151"/>
    </location>
    <ligand>
        <name>NAD(+)</name>
        <dbReference type="ChEBI" id="CHEBI:57540"/>
    </ligand>
</feature>
<keyword evidence="13 18" id="KW-0862">Zinc</keyword>
<keyword evidence="17 18" id="KW-0170">Cobalt</keyword>
<keyword evidence="12 18" id="KW-0547">Nucleotide-binding</keyword>
<comment type="cofactor">
    <cofactor evidence="3">
        <name>Zn(2+)</name>
        <dbReference type="ChEBI" id="CHEBI:29105"/>
    </cofactor>
</comment>
<evidence type="ECO:0000256" key="5">
    <source>
        <dbReference type="ARBA" id="ARBA00004661"/>
    </source>
</evidence>
<keyword evidence="10 18" id="KW-0028">Amino-acid biosynthesis</keyword>
<evidence type="ECO:0000256" key="3">
    <source>
        <dbReference type="ARBA" id="ARBA00001947"/>
    </source>
</evidence>
<dbReference type="Pfam" id="PF01761">
    <property type="entry name" value="DHQ_synthase"/>
    <property type="match status" value="1"/>
</dbReference>
<feature type="binding site" evidence="18">
    <location>
        <begin position="169"/>
        <end position="172"/>
    </location>
    <ligand>
        <name>NAD(+)</name>
        <dbReference type="ChEBI" id="CHEBI:57540"/>
    </ligand>
</feature>
<dbReference type="RefSeq" id="WP_159172436.1">
    <property type="nucleotide sequence ID" value="NZ_LR732308.1"/>
</dbReference>
<proteinExistence type="inferred from homology"/>
<dbReference type="SUPFAM" id="SSF56796">
    <property type="entry name" value="Dehydroquinate synthase-like"/>
    <property type="match status" value="1"/>
</dbReference>
<dbReference type="PANTHER" id="PTHR43622:SF7">
    <property type="entry name" value="3-DEHYDROQUINATE SYNTHASE, CHLOROPLASTIC"/>
    <property type="match status" value="1"/>
</dbReference>
<evidence type="ECO:0000256" key="4">
    <source>
        <dbReference type="ARBA" id="ARBA00004496"/>
    </source>
</evidence>
<evidence type="ECO:0000256" key="17">
    <source>
        <dbReference type="ARBA" id="ARBA00023285"/>
    </source>
</evidence>
<feature type="domain" description="3-dehydroquinate synthase N-terminal" evidence="20">
    <location>
        <begin position="69"/>
        <end position="179"/>
    </location>
</feature>
<dbReference type="NCBIfam" id="TIGR01357">
    <property type="entry name" value="aroB"/>
    <property type="match status" value="1"/>
</dbReference>
<dbReference type="HAMAP" id="MF_00110">
    <property type="entry name" value="DHQ_synthase"/>
    <property type="match status" value="1"/>
</dbReference>
<dbReference type="GO" id="GO:0005737">
    <property type="term" value="C:cytoplasm"/>
    <property type="evidence" value="ECO:0007669"/>
    <property type="project" value="UniProtKB-SubCell"/>
</dbReference>
<evidence type="ECO:0000256" key="14">
    <source>
        <dbReference type="ARBA" id="ARBA00023027"/>
    </source>
</evidence>
<accession>A0A653IEA6</accession>
<dbReference type="EMBL" id="CABWKQ010000023">
    <property type="protein sequence ID" value="VWX37008.1"/>
    <property type="molecule type" value="Genomic_DNA"/>
</dbReference>
<feature type="transmembrane region" description="Helical" evidence="19">
    <location>
        <begin position="99"/>
        <end position="120"/>
    </location>
</feature>
<feature type="binding site" evidence="18">
    <location>
        <begin position="130"/>
        <end position="131"/>
    </location>
    <ligand>
        <name>NAD(+)</name>
        <dbReference type="ChEBI" id="CHEBI:57540"/>
    </ligand>
</feature>
<comment type="pathway">
    <text evidence="5 18">Metabolic intermediate biosynthesis; chorismate biosynthesis; chorismate from D-erythrose 4-phosphate and phosphoenolpyruvate: step 2/7.</text>
</comment>
<feature type="binding site" evidence="18">
    <location>
        <position position="142"/>
    </location>
    <ligand>
        <name>NAD(+)</name>
        <dbReference type="ChEBI" id="CHEBI:57540"/>
    </ligand>
</feature>
<dbReference type="InterPro" id="IPR016037">
    <property type="entry name" value="DHQ_synth_AroB"/>
</dbReference>
<dbReference type="Gene3D" id="3.40.50.1970">
    <property type="match status" value="1"/>
</dbReference>
<dbReference type="InterPro" id="IPR050071">
    <property type="entry name" value="Dehydroquinate_synthase"/>
</dbReference>
<evidence type="ECO:0000259" key="21">
    <source>
        <dbReference type="Pfam" id="PF24621"/>
    </source>
</evidence>
<dbReference type="InterPro" id="IPR030963">
    <property type="entry name" value="DHQ_synth_fam"/>
</dbReference>
<evidence type="ECO:0000256" key="7">
    <source>
        <dbReference type="ARBA" id="ARBA00013031"/>
    </source>
</evidence>
<gene>
    <name evidence="18 22" type="primary">aroB</name>
    <name evidence="22" type="ORF">EXIGUO9Y_30190</name>
</gene>
<evidence type="ECO:0000256" key="10">
    <source>
        <dbReference type="ARBA" id="ARBA00022605"/>
    </source>
</evidence>
<dbReference type="EC" id="4.2.3.4" evidence="7 18"/>
<keyword evidence="14 18" id="KW-0520">NAD</keyword>
<evidence type="ECO:0000256" key="1">
    <source>
        <dbReference type="ARBA" id="ARBA00001393"/>
    </source>
</evidence>
<organism evidence="22 23">
    <name type="scientific">Exiguobacterium oxidotolerans</name>
    <dbReference type="NCBI Taxonomy" id="223958"/>
    <lineage>
        <taxon>Bacteria</taxon>
        <taxon>Bacillati</taxon>
        <taxon>Bacillota</taxon>
        <taxon>Bacilli</taxon>
        <taxon>Bacillales</taxon>
        <taxon>Bacillales Family XII. Incertae Sedis</taxon>
        <taxon>Exiguobacterium</taxon>
    </lineage>
</organism>
<comment type="caution">
    <text evidence="18">Lacks conserved residue(s) required for the propagation of feature annotation.</text>
</comment>
<dbReference type="PIRSF" id="PIRSF001455">
    <property type="entry name" value="DHQ_synth"/>
    <property type="match status" value="1"/>
</dbReference>
<evidence type="ECO:0000256" key="9">
    <source>
        <dbReference type="ARBA" id="ARBA00022490"/>
    </source>
</evidence>
<comment type="function">
    <text evidence="18">Catalyzes the conversion of 3-deoxy-D-arabino-heptulosonate 7-phosphate (DAHP) to dehydroquinate (DHQ).</text>
</comment>
<dbReference type="PANTHER" id="PTHR43622">
    <property type="entry name" value="3-DEHYDROQUINATE SYNTHASE"/>
    <property type="match status" value="1"/>
</dbReference>
<feature type="binding site" evidence="18">
    <location>
        <position position="245"/>
    </location>
    <ligand>
        <name>Zn(2+)</name>
        <dbReference type="ChEBI" id="CHEBI:29105"/>
    </ligand>
</feature>
<evidence type="ECO:0000256" key="2">
    <source>
        <dbReference type="ARBA" id="ARBA00001911"/>
    </source>
</evidence>
<keyword evidence="16 18" id="KW-0456">Lyase</keyword>
<protein>
    <recommendedName>
        <fullName evidence="8 18">3-dehydroquinate synthase</fullName>
        <shortName evidence="18">DHQS</shortName>
        <ecNumber evidence="7 18">4.2.3.4</ecNumber>
    </recommendedName>
</protein>
<evidence type="ECO:0000256" key="18">
    <source>
        <dbReference type="HAMAP-Rule" id="MF_00110"/>
    </source>
</evidence>
<evidence type="ECO:0000256" key="8">
    <source>
        <dbReference type="ARBA" id="ARBA00017684"/>
    </source>
</evidence>
<evidence type="ECO:0000256" key="19">
    <source>
        <dbReference type="SAM" id="Phobius"/>
    </source>
</evidence>
<keyword evidence="19" id="KW-1133">Transmembrane helix</keyword>
<evidence type="ECO:0000313" key="22">
    <source>
        <dbReference type="EMBL" id="VWX37008.1"/>
    </source>
</evidence>
<keyword evidence="9 18" id="KW-0963">Cytoplasm</keyword>
<evidence type="ECO:0000256" key="15">
    <source>
        <dbReference type="ARBA" id="ARBA00023141"/>
    </source>
</evidence>
<dbReference type="GO" id="GO:0009423">
    <property type="term" value="P:chorismate biosynthetic process"/>
    <property type="evidence" value="ECO:0007669"/>
    <property type="project" value="UniProtKB-UniRule"/>
</dbReference>
<evidence type="ECO:0000256" key="11">
    <source>
        <dbReference type="ARBA" id="ARBA00022723"/>
    </source>
</evidence>
<keyword evidence="15 18" id="KW-0057">Aromatic amino acid biosynthesis</keyword>
<evidence type="ECO:0000256" key="13">
    <source>
        <dbReference type="ARBA" id="ARBA00022833"/>
    </source>
</evidence>
<feature type="binding site" evidence="18">
    <location>
        <position position="260"/>
    </location>
    <ligand>
        <name>Zn(2+)</name>
        <dbReference type="ChEBI" id="CHEBI:29105"/>
    </ligand>
</feature>
<dbReference type="InterPro" id="IPR030960">
    <property type="entry name" value="DHQS/DOIS_N"/>
</dbReference>
<dbReference type="AlphaFoldDB" id="A0A653IEA6"/>
<keyword evidence="11 18" id="KW-0479">Metal-binding</keyword>
<evidence type="ECO:0000256" key="12">
    <source>
        <dbReference type="ARBA" id="ARBA00022741"/>
    </source>
</evidence>